<dbReference type="Proteomes" id="UP000325315">
    <property type="component" value="Unassembled WGS sequence"/>
</dbReference>
<comment type="caution">
    <text evidence="2">The sequence shown here is derived from an EMBL/GenBank/DDBJ whole genome shotgun (WGS) entry which is preliminary data.</text>
</comment>
<dbReference type="EMBL" id="SMMG02000005">
    <property type="protein sequence ID" value="KAA3474498.1"/>
    <property type="molecule type" value="Genomic_DNA"/>
</dbReference>
<keyword evidence="1" id="KW-0732">Signal</keyword>
<name>A0A5B6W018_9ROSI</name>
<gene>
    <name evidence="2" type="ORF">EPI10_024780</name>
</gene>
<reference evidence="3" key="1">
    <citation type="journal article" date="2019" name="Plant Biotechnol. J.">
        <title>Genome sequencing of the Australian wild diploid species Gossypium australe highlights disease resistance and delayed gland morphogenesis.</title>
        <authorList>
            <person name="Cai Y."/>
            <person name="Cai X."/>
            <person name="Wang Q."/>
            <person name="Wang P."/>
            <person name="Zhang Y."/>
            <person name="Cai C."/>
            <person name="Xu Y."/>
            <person name="Wang K."/>
            <person name="Zhou Z."/>
            <person name="Wang C."/>
            <person name="Geng S."/>
            <person name="Li B."/>
            <person name="Dong Q."/>
            <person name="Hou Y."/>
            <person name="Wang H."/>
            <person name="Ai P."/>
            <person name="Liu Z."/>
            <person name="Yi F."/>
            <person name="Sun M."/>
            <person name="An G."/>
            <person name="Cheng J."/>
            <person name="Zhang Y."/>
            <person name="Shi Q."/>
            <person name="Xie Y."/>
            <person name="Shi X."/>
            <person name="Chang Y."/>
            <person name="Huang F."/>
            <person name="Chen Y."/>
            <person name="Hong S."/>
            <person name="Mi L."/>
            <person name="Sun Q."/>
            <person name="Zhang L."/>
            <person name="Zhou B."/>
            <person name="Peng R."/>
            <person name="Zhang X."/>
            <person name="Liu F."/>
        </authorList>
    </citation>
    <scope>NUCLEOTIDE SEQUENCE [LARGE SCALE GENOMIC DNA]</scope>
    <source>
        <strain evidence="3">cv. PA1801</strain>
    </source>
</reference>
<feature type="signal peptide" evidence="1">
    <location>
        <begin position="1"/>
        <end position="16"/>
    </location>
</feature>
<evidence type="ECO:0000313" key="2">
    <source>
        <dbReference type="EMBL" id="KAA3474498.1"/>
    </source>
</evidence>
<dbReference type="OrthoDB" id="1884515at2759"/>
<dbReference type="AlphaFoldDB" id="A0A5B6W018"/>
<evidence type="ECO:0000256" key="1">
    <source>
        <dbReference type="SAM" id="SignalP"/>
    </source>
</evidence>
<feature type="chain" id="PRO_5022870378" evidence="1">
    <location>
        <begin position="17"/>
        <end position="74"/>
    </location>
</feature>
<keyword evidence="3" id="KW-1185">Reference proteome</keyword>
<proteinExistence type="predicted"/>
<organism evidence="2 3">
    <name type="scientific">Gossypium australe</name>
    <dbReference type="NCBI Taxonomy" id="47621"/>
    <lineage>
        <taxon>Eukaryota</taxon>
        <taxon>Viridiplantae</taxon>
        <taxon>Streptophyta</taxon>
        <taxon>Embryophyta</taxon>
        <taxon>Tracheophyta</taxon>
        <taxon>Spermatophyta</taxon>
        <taxon>Magnoliopsida</taxon>
        <taxon>eudicotyledons</taxon>
        <taxon>Gunneridae</taxon>
        <taxon>Pentapetalae</taxon>
        <taxon>rosids</taxon>
        <taxon>malvids</taxon>
        <taxon>Malvales</taxon>
        <taxon>Malvaceae</taxon>
        <taxon>Malvoideae</taxon>
        <taxon>Gossypium</taxon>
    </lineage>
</organism>
<accession>A0A5B6W018</accession>
<sequence>MASWASLYLAISMVLWMEKEDLTCLSLVEAKKSWAMWRWKKVNEGEREKVAVAGKSELMVKLSEQVEIGYEGGS</sequence>
<evidence type="ECO:0000313" key="3">
    <source>
        <dbReference type="Proteomes" id="UP000325315"/>
    </source>
</evidence>
<protein>
    <submittedName>
        <fullName evidence="2">Protein preY, mitochondrial</fullName>
    </submittedName>
</protein>